<accession>A0A1S2LZ39</accession>
<keyword evidence="3" id="KW-1185">Reference proteome</keyword>
<dbReference type="InterPro" id="IPR043751">
    <property type="entry name" value="DUF5696"/>
</dbReference>
<dbReference type="OrthoDB" id="9793135at2"/>
<proteinExistence type="predicted"/>
<sequence>MVDKYWKYGVALLVVAILGASFFINTINVPYGIAVAQDNFRSVTVNDQMGICTNPLIETNIPERFKKLAENEQLELYLEEETLAIAVRDKCNGYTWFSYDVHRDLEAEGYSQEMIRFMKSGISLITYDRFTPGRRTVMDSKVEKTYEMLEDGFRVAVDFTEQQIKFDAIVTLQGGDLLFNIPQESVVEYNPDLWRPGNNNISMNDLIIYPFFGSATHKEDGYIVIPDGSGAIINLKETPTFTTGYSASVYGRDMGYENNPRSSRNRFTVKPLERVSLPIFGIIHEVDQAGLLVISESGSSYATYNYRSRDTNTDYYQSYFTYNYRTAYAQFQSRVNEDQYVLGFQPKPNQFDLVQRYVFLNGEQANYVGVAKNYRDLLEKKDALTQRNTLDFENIPMKIDFINNEVTMGTLGMENVSATTYRQAKEVTKSLLEKGYNHLNVSFKTFIQKDRTYKFDVLRNLGGKNEFEETLQFFADNDIAFQYYVDYAQSYFDKTKYTANKMNRQDFSVWNHNLNVINFMNNPKFFTSLAEKDMKNYQKHQIGHLALESLSGSLFTHYDKGTIGSSVEGMEYTKNLLQYFHDHGIRTSMYTPDAYLFSLIDDYFDTPITSSELQFVDATIPLVSLVLSGYKDMYSPYMNFSSNDQESILKLIEFGVYPSFVLTGESAYNLKRTASNNIYVSEMEYLEGRIDDFYQNINESLSEVIGYEMINHRIVDHGIVIVTYSNGKEIMINYNDTDYFYEDVQIKSKGFVIL</sequence>
<evidence type="ECO:0000256" key="1">
    <source>
        <dbReference type="SAM" id="Phobius"/>
    </source>
</evidence>
<feature type="transmembrane region" description="Helical" evidence="1">
    <location>
        <begin position="5"/>
        <end position="24"/>
    </location>
</feature>
<name>A0A1S2LZ39_9BACI</name>
<dbReference type="AlphaFoldDB" id="A0A1S2LZ39"/>
<keyword evidence="1" id="KW-1133">Transmembrane helix</keyword>
<organism evidence="2 3">
    <name type="scientific">Anaerobacillus alkalilacustris</name>
    <dbReference type="NCBI Taxonomy" id="393763"/>
    <lineage>
        <taxon>Bacteria</taxon>
        <taxon>Bacillati</taxon>
        <taxon>Bacillota</taxon>
        <taxon>Bacilli</taxon>
        <taxon>Bacillales</taxon>
        <taxon>Bacillaceae</taxon>
        <taxon>Anaerobacillus</taxon>
    </lineage>
</organism>
<protein>
    <submittedName>
        <fullName evidence="2">Uncharacterized protein</fullName>
    </submittedName>
</protein>
<comment type="caution">
    <text evidence="2">The sequence shown here is derived from an EMBL/GenBank/DDBJ whole genome shotgun (WGS) entry which is preliminary data.</text>
</comment>
<dbReference type="RefSeq" id="WP_071308209.1">
    <property type="nucleotide sequence ID" value="NZ_MLQR01000001.1"/>
</dbReference>
<dbReference type="Pfam" id="PF18952">
    <property type="entry name" value="DUF5696"/>
    <property type="match status" value="1"/>
</dbReference>
<keyword evidence="1" id="KW-0812">Transmembrane</keyword>
<evidence type="ECO:0000313" key="2">
    <source>
        <dbReference type="EMBL" id="OIJ17483.1"/>
    </source>
</evidence>
<evidence type="ECO:0000313" key="3">
    <source>
        <dbReference type="Proteomes" id="UP000179524"/>
    </source>
</evidence>
<reference evidence="2 3" key="1">
    <citation type="submission" date="2016-10" db="EMBL/GenBank/DDBJ databases">
        <title>Draft genome sequences of four alkaliphilic bacteria belonging to the Anaerobacillus genus.</title>
        <authorList>
            <person name="Bassil N.M."/>
            <person name="Lloyd J.R."/>
        </authorList>
    </citation>
    <scope>NUCLEOTIDE SEQUENCE [LARGE SCALE GENOMIC DNA]</scope>
    <source>
        <strain evidence="2 3">DSM 18345</strain>
    </source>
</reference>
<keyword evidence="1" id="KW-0472">Membrane</keyword>
<dbReference type="EMBL" id="MLQR01000001">
    <property type="protein sequence ID" value="OIJ17483.1"/>
    <property type="molecule type" value="Genomic_DNA"/>
</dbReference>
<gene>
    <name evidence="2" type="ORF">BKP37_03035</name>
</gene>
<dbReference type="Proteomes" id="UP000179524">
    <property type="component" value="Unassembled WGS sequence"/>
</dbReference>